<dbReference type="Pfam" id="PF18984">
    <property type="entry name" value="DUF5717_N"/>
    <property type="match status" value="1"/>
</dbReference>
<gene>
    <name evidence="3" type="ORF">ERS852395_00308</name>
</gene>
<proteinExistence type="predicted"/>
<sequence length="1195" mass="140667">MKKTIEELLSGNFRHEHPQLLFSQDKIEVTLKAGDVYKGELYFGTEDNQKIRGYITSSNRRVVPGTEKFSGTTVRLQYGIDGAGMHPGERHEGWLCFTTDIGEYKLPFLIQTEKAELKSVAGDVPDMDTFVNIAKDDFKEAYRVFTDRRFELLLRNAGQKEKALYKGLSKQPVTFQHVEEFLIGTGKKDPVKIELKADQNSFYDISESVRETFAVQRSGWGHLRLEVEAKGDFLEVSRHVVTDEDFIGSYYQVEYVIRKEKLKKGRQFGEITVKSPYQQLTYQITASMESKVQLKTEIHVKRHKLELLRDLAEYSCKRMDSKTWIGSSRFVLNQLREEGCDYPEYQMYEAYILHMEEKDEQAREILKKFKHQNFVRENLELAGAYLYLCVLTGLHKDREQAIRRLYNFFLQKEDSFLLFKLWLEMNPEDKGSPSRLVFMMEELFEKGCRSPFLYLEAWNYISSDTTLLHRMSSFWTQVFLFAGEKGLLTEELVMRFAYLTGYEREFCTSMYRALAMGYDAFESDDTLEAICRYIMLGNPRKPEYFRWFSLAVEKGIRLTRIYEYYVETMDTSYQRELPKPLLMYFTYNNTSLADDKKAFIYASIVGNRGRQPQTYADYRDHMKIFAMRKAKEGRMNENYAVLYQEFLSNPKTEGQAKLLAQKLFTHRLYCDDKKIRYVIVRHEQLREEEIYPCIQGVAYPRIYTDDAVILFQDGKQRRYVSTVDYNIKKLFDERELTDKVLGFHIEEPGLVLHCSEHTELKPENLQAFQRIPESEEFSDEYQKCIREKLLSYYSEHTRAEEADNYLRQMDYKKYAAVDRTALLEVLISRGMYQQAMSIVSQFGYEGIRIESQLKLTSRMLTRCEMEEDDELLALASDVYRRGKYDEVILKYLMEYRFGPVDELISVWKSAQGFEMDTYELEEKLLGLLMFTSDYRKEGEKILEDYVHHSGKERITGAYLTQTAYGAFVKEYPMSVFVRSLLERAYDEKWPVDFVCSLALLEAYSKEKKLEKKQLCNAEEILQKCVKQGMYFAFFGKLPVSVLSPYQLDDKTFVEYHADPSAKVTLYYALDAGLGNQVKYQTEPLRDLYEGIFAKSFTLFYGETLRYYFESVTGERVNRTQERVLTMNKIEGTPVSKYHMINQMLSARRLDKKKEVFSQVKKYLRQEQYVKKMFVIEKEEQEQIVLKPGGTNERNS</sequence>
<evidence type="ECO:0000313" key="4">
    <source>
        <dbReference type="Proteomes" id="UP000095447"/>
    </source>
</evidence>
<dbReference type="Proteomes" id="UP000095447">
    <property type="component" value="Unassembled WGS sequence"/>
</dbReference>
<organism evidence="3 4">
    <name type="scientific">Blautia obeum</name>
    <dbReference type="NCBI Taxonomy" id="40520"/>
    <lineage>
        <taxon>Bacteria</taxon>
        <taxon>Bacillati</taxon>
        <taxon>Bacillota</taxon>
        <taxon>Clostridia</taxon>
        <taxon>Lachnospirales</taxon>
        <taxon>Lachnospiraceae</taxon>
        <taxon>Blautia</taxon>
    </lineage>
</organism>
<evidence type="ECO:0000259" key="1">
    <source>
        <dbReference type="Pfam" id="PF18983"/>
    </source>
</evidence>
<dbReference type="InterPro" id="IPR043775">
    <property type="entry name" value="DUF5717_N"/>
</dbReference>
<name>A0A173WTU4_9FIRM</name>
<dbReference type="Pfam" id="PF18983">
    <property type="entry name" value="DUF5717"/>
    <property type="match status" value="1"/>
</dbReference>
<reference evidence="3 4" key="1">
    <citation type="submission" date="2015-09" db="EMBL/GenBank/DDBJ databases">
        <authorList>
            <consortium name="Pathogen Informatics"/>
        </authorList>
    </citation>
    <scope>NUCLEOTIDE SEQUENCE [LARGE SCALE GENOMIC DNA]</scope>
    <source>
        <strain evidence="3 4">2789STDY5608838</strain>
    </source>
</reference>
<feature type="domain" description="DUF5717" evidence="2">
    <location>
        <begin position="1"/>
        <end position="864"/>
    </location>
</feature>
<evidence type="ECO:0000259" key="2">
    <source>
        <dbReference type="Pfam" id="PF18984"/>
    </source>
</evidence>
<dbReference type="InterPro" id="IPR043774">
    <property type="entry name" value="DUF5717_C"/>
</dbReference>
<dbReference type="EMBL" id="CYZA01000001">
    <property type="protein sequence ID" value="CUN42942.1"/>
    <property type="molecule type" value="Genomic_DNA"/>
</dbReference>
<feature type="domain" description="DUF5717" evidence="1">
    <location>
        <begin position="868"/>
        <end position="1173"/>
    </location>
</feature>
<dbReference type="RefSeq" id="WP_055052509.1">
    <property type="nucleotide sequence ID" value="NZ_CYZA01000001.1"/>
</dbReference>
<evidence type="ECO:0008006" key="5">
    <source>
        <dbReference type="Google" id="ProtNLM"/>
    </source>
</evidence>
<evidence type="ECO:0000313" key="3">
    <source>
        <dbReference type="EMBL" id="CUN42942.1"/>
    </source>
</evidence>
<dbReference type="AlphaFoldDB" id="A0A173WTU4"/>
<protein>
    <recommendedName>
        <fullName evidence="5">DUF5717 domain-containing protein</fullName>
    </recommendedName>
</protein>
<accession>A0A173WTU4</accession>